<feature type="signal peptide" evidence="1">
    <location>
        <begin position="1"/>
        <end position="16"/>
    </location>
</feature>
<protein>
    <submittedName>
        <fullName evidence="2">Uncharacterized protein</fullName>
    </submittedName>
</protein>
<accession>A0A7S4HD96</accession>
<evidence type="ECO:0000256" key="1">
    <source>
        <dbReference type="SAM" id="SignalP"/>
    </source>
</evidence>
<evidence type="ECO:0000313" key="2">
    <source>
        <dbReference type="EMBL" id="CAE2195742.1"/>
    </source>
</evidence>
<keyword evidence="1" id="KW-0732">Signal</keyword>
<proteinExistence type="predicted"/>
<dbReference type="AlphaFoldDB" id="A0A7S4HD96"/>
<sequence>MLQLAFLTLSFTPLAPLPHPTLEAISIVTAARSVDPFADPVWGGTVAAAPADCVSNPAWTPMLTGLLCYAVGMVVLTAWDSHVLPHIVENSNMSEEGKERLRKQLGIAKPKPPEPSNDLSWLTFDSRRPLPSLVELDASCHFVGTRSGWAEYLCSRPTSPDCKKNDDFSAYYGKPIYLCRQPAS</sequence>
<dbReference type="EMBL" id="HBKO01002189">
    <property type="protein sequence ID" value="CAE2195742.1"/>
    <property type="molecule type" value="Transcribed_RNA"/>
</dbReference>
<reference evidence="2" key="1">
    <citation type="submission" date="2021-01" db="EMBL/GenBank/DDBJ databases">
        <authorList>
            <person name="Corre E."/>
            <person name="Pelletier E."/>
            <person name="Niang G."/>
            <person name="Scheremetjew M."/>
            <person name="Finn R."/>
            <person name="Kale V."/>
            <person name="Holt S."/>
            <person name="Cochrane G."/>
            <person name="Meng A."/>
            <person name="Brown T."/>
            <person name="Cohen L."/>
        </authorList>
    </citation>
    <scope>NUCLEOTIDE SEQUENCE</scope>
    <source>
        <strain evidence="2">UIO037</strain>
    </source>
</reference>
<name>A0A7S4HD96_9EUKA</name>
<gene>
    <name evidence="2" type="ORF">CPOL0286_LOCUS1096</name>
</gene>
<feature type="chain" id="PRO_5031136681" evidence="1">
    <location>
        <begin position="17"/>
        <end position="184"/>
    </location>
</feature>
<organism evidence="2">
    <name type="scientific">Prymnesium polylepis</name>
    <dbReference type="NCBI Taxonomy" id="72548"/>
    <lineage>
        <taxon>Eukaryota</taxon>
        <taxon>Haptista</taxon>
        <taxon>Haptophyta</taxon>
        <taxon>Prymnesiophyceae</taxon>
        <taxon>Prymnesiales</taxon>
        <taxon>Prymnesiaceae</taxon>
        <taxon>Prymnesium</taxon>
    </lineage>
</organism>